<dbReference type="AlphaFoldDB" id="A0A1G9J7D0"/>
<feature type="coiled-coil region" evidence="1">
    <location>
        <begin position="251"/>
        <end position="278"/>
    </location>
</feature>
<evidence type="ECO:0000313" key="3">
    <source>
        <dbReference type="Proteomes" id="UP000199155"/>
    </source>
</evidence>
<name>A0A1G9J7D0_9ACTN</name>
<evidence type="ECO:0000256" key="1">
    <source>
        <dbReference type="SAM" id="Coils"/>
    </source>
</evidence>
<dbReference type="EMBL" id="FNFF01000028">
    <property type="protein sequence ID" value="SDL33467.1"/>
    <property type="molecule type" value="Genomic_DNA"/>
</dbReference>
<sequence>MQHTARPARIAADDLRVVLDHWQHMRDLIDTARPRTGAEYLRALDAHDAAEAALDRAAAAPEREHLVLAEQPAPLRLHVVDACRAVEVTLCSLADEIAAEVQRSPITPPRRAVAGDAAALDLELLAMRDAADERRWRYNLSEQRTAPRAAEWLLARLHDEAGPFLPLDEAQRARIGRIAREAARRIERTVGIEQRRAYPMDDRPCPWCGATLTMHRGGSDADAVTCENGYDCGAPVPVVEGRRTWAAPHELVALEQALAAAEQRRKRAEARRRQRAAARAA</sequence>
<reference evidence="2 3" key="1">
    <citation type="submission" date="2016-10" db="EMBL/GenBank/DDBJ databases">
        <authorList>
            <person name="de Groot N.N."/>
        </authorList>
    </citation>
    <scope>NUCLEOTIDE SEQUENCE [LARGE SCALE GENOMIC DNA]</scope>
    <source>
        <strain evidence="2 3">CGMCC 4.5727</strain>
    </source>
</reference>
<gene>
    <name evidence="2" type="ORF">SAMN05421806_12831</name>
</gene>
<keyword evidence="3" id="KW-1185">Reference proteome</keyword>
<evidence type="ECO:0000313" key="2">
    <source>
        <dbReference type="EMBL" id="SDL33467.1"/>
    </source>
</evidence>
<keyword evidence="1" id="KW-0175">Coiled coil</keyword>
<dbReference type="STRING" id="417292.SAMN05421806_12831"/>
<organism evidence="2 3">
    <name type="scientific">Streptomyces indicus</name>
    <dbReference type="NCBI Taxonomy" id="417292"/>
    <lineage>
        <taxon>Bacteria</taxon>
        <taxon>Bacillati</taxon>
        <taxon>Actinomycetota</taxon>
        <taxon>Actinomycetes</taxon>
        <taxon>Kitasatosporales</taxon>
        <taxon>Streptomycetaceae</taxon>
        <taxon>Streptomyces</taxon>
    </lineage>
</organism>
<protein>
    <submittedName>
        <fullName evidence="2">Uncharacterized protein</fullName>
    </submittedName>
</protein>
<accession>A0A1G9J7D0</accession>
<dbReference type="Proteomes" id="UP000199155">
    <property type="component" value="Unassembled WGS sequence"/>
</dbReference>
<proteinExistence type="predicted"/>
<dbReference type="RefSeq" id="WP_093617883.1">
    <property type="nucleotide sequence ID" value="NZ_FNFF01000028.1"/>
</dbReference>
<dbReference type="OrthoDB" id="4211493at2"/>